<dbReference type="PANTHER" id="PTHR13096">
    <property type="entry name" value="MINA53 MYC INDUCED NUCLEAR ANTIGEN"/>
    <property type="match status" value="1"/>
</dbReference>
<accession>A0ABP7WTB5</accession>
<comment type="caution">
    <text evidence="5">The sequence shown here is derived from an EMBL/GenBank/DDBJ whole genome shotgun (WGS) entry which is preliminary data.</text>
</comment>
<dbReference type="InterPro" id="IPR003347">
    <property type="entry name" value="JmjC_dom"/>
</dbReference>
<dbReference type="SUPFAM" id="SSF51197">
    <property type="entry name" value="Clavaminate synthase-like"/>
    <property type="match status" value="1"/>
</dbReference>
<evidence type="ECO:0000256" key="2">
    <source>
        <dbReference type="ARBA" id="ARBA00022723"/>
    </source>
</evidence>
<dbReference type="PANTHER" id="PTHR13096:SF8">
    <property type="entry name" value="RIBOSOMAL OXYGENASE 1"/>
    <property type="match status" value="1"/>
</dbReference>
<dbReference type="EMBL" id="BAAAZG010000052">
    <property type="protein sequence ID" value="GAA4095791.1"/>
    <property type="molecule type" value="Genomic_DNA"/>
</dbReference>
<dbReference type="PROSITE" id="PS51184">
    <property type="entry name" value="JMJC"/>
    <property type="match status" value="1"/>
</dbReference>
<name>A0ABP7WTB5_9ACTN</name>
<dbReference type="Gene3D" id="2.60.120.650">
    <property type="entry name" value="Cupin"/>
    <property type="match status" value="1"/>
</dbReference>
<gene>
    <name evidence="5" type="ORF">GCM10022214_68890</name>
</gene>
<keyword evidence="2" id="KW-0479">Metal-binding</keyword>
<keyword evidence="3" id="KW-0408">Iron</keyword>
<dbReference type="Proteomes" id="UP001500683">
    <property type="component" value="Unassembled WGS sequence"/>
</dbReference>
<organism evidence="5 6">
    <name type="scientific">Actinomadura miaoliensis</name>
    <dbReference type="NCBI Taxonomy" id="430685"/>
    <lineage>
        <taxon>Bacteria</taxon>
        <taxon>Bacillati</taxon>
        <taxon>Actinomycetota</taxon>
        <taxon>Actinomycetes</taxon>
        <taxon>Streptosporangiales</taxon>
        <taxon>Thermomonosporaceae</taxon>
        <taxon>Actinomadura</taxon>
    </lineage>
</organism>
<evidence type="ECO:0000256" key="3">
    <source>
        <dbReference type="ARBA" id="ARBA00023004"/>
    </source>
</evidence>
<dbReference type="InterPro" id="IPR039994">
    <property type="entry name" value="NO66-like"/>
</dbReference>
<reference evidence="6" key="1">
    <citation type="journal article" date="2019" name="Int. J. Syst. Evol. Microbiol.">
        <title>The Global Catalogue of Microorganisms (GCM) 10K type strain sequencing project: providing services to taxonomists for standard genome sequencing and annotation.</title>
        <authorList>
            <consortium name="The Broad Institute Genomics Platform"/>
            <consortium name="The Broad Institute Genome Sequencing Center for Infectious Disease"/>
            <person name="Wu L."/>
            <person name="Ma J."/>
        </authorList>
    </citation>
    <scope>NUCLEOTIDE SEQUENCE [LARGE SCALE GENOMIC DNA]</scope>
    <source>
        <strain evidence="6">JCM 16702</strain>
    </source>
</reference>
<evidence type="ECO:0000256" key="1">
    <source>
        <dbReference type="ARBA" id="ARBA00001954"/>
    </source>
</evidence>
<sequence length="303" mass="33342">MAWSDIFADPAEHERIDWGRSSARFTASPDTTALLSFQRIDDWIRYGHVRYPQFQLNTPSGGVPPTMFTVTRPYLALSMPGYPDTDAIAAQLEQGATLRFVNIEDWYAPMAALADRLTRLLNATIATYAFYTPPGDDGVGAHFDSADVFALQIEGTKTWHLWDIPDGTAWQESQTLRTDRAPDQVVELQPGDGLYIPAGMGHRAFAGPEGTLHLSIAVRPTSHREIVRRWAEDLLAAIPRLERLPIHGDRVLPVTELLNAIAAAAAKTDPTELLARADVHRPNTSDTPLIAGVLPRSAASRDT</sequence>
<dbReference type="RefSeq" id="WP_344955951.1">
    <property type="nucleotide sequence ID" value="NZ_BAAAZG010000052.1"/>
</dbReference>
<dbReference type="Pfam" id="PF08007">
    <property type="entry name" value="JmjC_2"/>
    <property type="match status" value="1"/>
</dbReference>
<feature type="domain" description="JmjC" evidence="4">
    <location>
        <begin position="106"/>
        <end position="235"/>
    </location>
</feature>
<evidence type="ECO:0000259" key="4">
    <source>
        <dbReference type="PROSITE" id="PS51184"/>
    </source>
</evidence>
<keyword evidence="6" id="KW-1185">Reference proteome</keyword>
<proteinExistence type="predicted"/>
<protein>
    <recommendedName>
        <fullName evidence="4">JmjC domain-containing protein</fullName>
    </recommendedName>
</protein>
<evidence type="ECO:0000313" key="5">
    <source>
        <dbReference type="EMBL" id="GAA4095791.1"/>
    </source>
</evidence>
<evidence type="ECO:0000313" key="6">
    <source>
        <dbReference type="Proteomes" id="UP001500683"/>
    </source>
</evidence>
<comment type="cofactor">
    <cofactor evidence="1">
        <name>Fe(2+)</name>
        <dbReference type="ChEBI" id="CHEBI:29033"/>
    </cofactor>
</comment>